<accession>A0A1M5AFA6</accession>
<dbReference type="STRING" id="1122133.SAMN02745157_2110"/>
<sequence>MRIEQPPGSRGSLKWIQRSVAEKWHTLEAPILSAAGGSELRWYSPLAADSYAEYRDEACLGLLGQLHLADALQDFWPARGPQWDALAKTDSGAVVLVEAKSQISELFSPGTAIGEAARLKVDAVFENLADRLKAASRRARWTEHFYQLANRLAYLDFLRRHDVEAWLVLVNFVGDAEMHGPHSDAAWEAAYQVVWHVMGLPKRHALSSYVVHVHPDVRMNGQHAL</sequence>
<dbReference type="EMBL" id="FQUP01000001">
    <property type="protein sequence ID" value="SHF28827.1"/>
    <property type="molecule type" value="Genomic_DNA"/>
</dbReference>
<evidence type="ECO:0000313" key="1">
    <source>
        <dbReference type="EMBL" id="SHF28827.1"/>
    </source>
</evidence>
<dbReference type="AlphaFoldDB" id="A0A1M5AFA6"/>
<evidence type="ECO:0000313" key="2">
    <source>
        <dbReference type="Proteomes" id="UP000184485"/>
    </source>
</evidence>
<dbReference type="Proteomes" id="UP000184485">
    <property type="component" value="Unassembled WGS sequence"/>
</dbReference>
<name>A0A1M5AFA6_9HYPH</name>
<dbReference type="OrthoDB" id="8446429at2"/>
<protein>
    <submittedName>
        <fullName evidence="1">Uncharacterized protein</fullName>
    </submittedName>
</protein>
<reference evidence="1 2" key="1">
    <citation type="submission" date="2016-11" db="EMBL/GenBank/DDBJ databases">
        <authorList>
            <person name="Jaros S."/>
            <person name="Januszkiewicz K."/>
            <person name="Wedrychowicz H."/>
        </authorList>
    </citation>
    <scope>NUCLEOTIDE SEQUENCE [LARGE SCALE GENOMIC DNA]</scope>
    <source>
        <strain evidence="1 2">DSM 19436</strain>
    </source>
</reference>
<organism evidence="1 2">
    <name type="scientific">Kaistia soli DSM 19436</name>
    <dbReference type="NCBI Taxonomy" id="1122133"/>
    <lineage>
        <taxon>Bacteria</taxon>
        <taxon>Pseudomonadati</taxon>
        <taxon>Pseudomonadota</taxon>
        <taxon>Alphaproteobacteria</taxon>
        <taxon>Hyphomicrobiales</taxon>
        <taxon>Kaistiaceae</taxon>
        <taxon>Kaistia</taxon>
    </lineage>
</organism>
<dbReference type="RefSeq" id="WP_073052572.1">
    <property type="nucleotide sequence ID" value="NZ_FQUP01000001.1"/>
</dbReference>
<gene>
    <name evidence="1" type="ORF">SAMN02745157_2110</name>
</gene>
<keyword evidence="2" id="KW-1185">Reference proteome</keyword>
<proteinExistence type="predicted"/>